<protein>
    <submittedName>
        <fullName evidence="1">Uncharacterized protein</fullName>
    </submittedName>
</protein>
<organism evidence="1 2">
    <name type="scientific">Tenacibaculum phage PTm1</name>
    <dbReference type="NCBI Taxonomy" id="2547425"/>
    <lineage>
        <taxon>Viruses</taxon>
        <taxon>Duplodnaviria</taxon>
        <taxon>Heunggongvirae</taxon>
        <taxon>Uroviricota</taxon>
        <taxon>Caudoviricetes</taxon>
        <taxon>Shirahamavirus</taxon>
        <taxon>Shirahamavirus PTm1</taxon>
    </lineage>
</organism>
<evidence type="ECO:0000313" key="1">
    <source>
        <dbReference type="EMBL" id="BBI90572.1"/>
    </source>
</evidence>
<dbReference type="KEGG" id="vg:55802985"/>
<evidence type="ECO:0000313" key="2">
    <source>
        <dbReference type="Proteomes" id="UP000422648"/>
    </source>
</evidence>
<dbReference type="EMBL" id="AP019524">
    <property type="protein sequence ID" value="BBI90572.1"/>
    <property type="molecule type" value="Genomic_DNA"/>
</dbReference>
<sequence length="84" mass="10093">MQIGLQEYTELIIDVTLMGELFSNTQDPTDYDYCIQEWENQISRYDVQLDPHYHSKLERQLDILKHLKELAKEEKFINFIPTTD</sequence>
<keyword evidence="2" id="KW-1185">Reference proteome</keyword>
<reference evidence="1 2" key="1">
    <citation type="journal article" date="2019" name="Arch. Virol.">
        <title>A novel jumbo Tenacibaculum maritimum lytic phage with head-fiber-like appendages.</title>
        <authorList>
            <person name="Kawato Y."/>
            <person name="Istiqomah I."/>
            <person name="Gaafar A.Y."/>
            <person name="Hanaoka M."/>
            <person name="Ishimaru K."/>
            <person name="Yasuike M."/>
            <person name="Nishiki I."/>
            <person name="Nakamura Y."/>
            <person name="Fujiwara A."/>
            <person name="Nakai T."/>
        </authorList>
    </citation>
    <scope>NUCLEOTIDE SEQUENCE [LARGE SCALE GENOMIC DNA]</scope>
    <source>
        <strain evidence="1 2">PTm1</strain>
    </source>
</reference>
<accession>A0A5S9EQL4</accession>
<name>A0A5S9EQL4_9CAUD</name>
<dbReference type="Proteomes" id="UP000422648">
    <property type="component" value="Segment"/>
</dbReference>
<dbReference type="RefSeq" id="YP_009873864.1">
    <property type="nucleotide sequence ID" value="NC_049340.1"/>
</dbReference>
<proteinExistence type="predicted"/>
<dbReference type="GeneID" id="55802985"/>